<proteinExistence type="predicted"/>
<evidence type="ECO:0000313" key="2">
    <source>
        <dbReference type="EMBL" id="GAA3921492.1"/>
    </source>
</evidence>
<protein>
    <submittedName>
        <fullName evidence="2">Uncharacterized protein</fullName>
    </submittedName>
</protein>
<feature type="chain" id="PRO_5045628015" evidence="1">
    <location>
        <begin position="20"/>
        <end position="459"/>
    </location>
</feature>
<keyword evidence="1" id="KW-0732">Signal</keyword>
<dbReference type="EMBL" id="BAABBN010000004">
    <property type="protein sequence ID" value="GAA3921492.1"/>
    <property type="molecule type" value="Genomic_DNA"/>
</dbReference>
<name>A0ABP7MEE6_9GAMM</name>
<reference evidence="3" key="1">
    <citation type="journal article" date="2019" name="Int. J. Syst. Evol. Microbiol.">
        <title>The Global Catalogue of Microorganisms (GCM) 10K type strain sequencing project: providing services to taxonomists for standard genome sequencing and annotation.</title>
        <authorList>
            <consortium name="The Broad Institute Genomics Platform"/>
            <consortium name="The Broad Institute Genome Sequencing Center for Infectious Disease"/>
            <person name="Wu L."/>
            <person name="Ma J."/>
        </authorList>
    </citation>
    <scope>NUCLEOTIDE SEQUENCE [LARGE SCALE GENOMIC DNA]</scope>
    <source>
        <strain evidence="3">JCM 17551</strain>
    </source>
</reference>
<organism evidence="2 3">
    <name type="scientific">Litoribacillus peritrichatus</name>
    <dbReference type="NCBI Taxonomy" id="718191"/>
    <lineage>
        <taxon>Bacteria</taxon>
        <taxon>Pseudomonadati</taxon>
        <taxon>Pseudomonadota</taxon>
        <taxon>Gammaproteobacteria</taxon>
        <taxon>Oceanospirillales</taxon>
        <taxon>Oceanospirillaceae</taxon>
        <taxon>Litoribacillus</taxon>
    </lineage>
</organism>
<accession>A0ABP7MEE6</accession>
<evidence type="ECO:0000256" key="1">
    <source>
        <dbReference type="SAM" id="SignalP"/>
    </source>
</evidence>
<dbReference type="Proteomes" id="UP001501565">
    <property type="component" value="Unassembled WGS sequence"/>
</dbReference>
<gene>
    <name evidence="2" type="ORF">GCM10022277_16680</name>
</gene>
<sequence>MKKKALLAGAMIAAVGVTAGTWAFFGKYDASDVMDISVKEYTTDEYPEDPAPISAYYKKYGGRSLTLTKNDETHFDFTLKPEEDDRVATVTFKNIDLELFVPKLSNWVKDDKGLEVITLVDREWNRQQVSFPPDSEHIEISGGDGFEIENMHSVHLARNCLNAGLWEVLLFTKEDGGKKLYYQGWFDFPLGHYKDVFEKINQVSYWDHWARLEHWMDPAGTQVDLEQLRTIRSERIVEVDPLLNERVIVAGEQKRKIRTFNASTNIVTWKDFMTQPDKVQFASFVPPGQYKLNQAWNNKYWQIGELDYAKMRDIAPASGKKESLQELELTFKDTETGLNNRLIISGFDVNALPQLETKDYPKGLYKPMGINVPPFYQSYEQLKEQPPYESEYFSVLLDENDEWIDHHSTSIDGPVMHLDKEDKSILHLYLLSYERHTLVRHFTINLDSNVDRSVAANTL</sequence>
<dbReference type="RefSeq" id="WP_344797411.1">
    <property type="nucleotide sequence ID" value="NZ_BAABBN010000004.1"/>
</dbReference>
<feature type="signal peptide" evidence="1">
    <location>
        <begin position="1"/>
        <end position="19"/>
    </location>
</feature>
<evidence type="ECO:0000313" key="3">
    <source>
        <dbReference type="Proteomes" id="UP001501565"/>
    </source>
</evidence>
<keyword evidence="3" id="KW-1185">Reference proteome</keyword>
<comment type="caution">
    <text evidence="2">The sequence shown here is derived from an EMBL/GenBank/DDBJ whole genome shotgun (WGS) entry which is preliminary data.</text>
</comment>